<name>A0ABT4SQ96_9ACTN</name>
<protein>
    <submittedName>
        <fullName evidence="2">CoA transferase</fullName>
    </submittedName>
</protein>
<keyword evidence="1 2" id="KW-0808">Transferase</keyword>
<evidence type="ECO:0000256" key="1">
    <source>
        <dbReference type="ARBA" id="ARBA00022679"/>
    </source>
</evidence>
<dbReference type="InterPro" id="IPR023606">
    <property type="entry name" value="CoA-Trfase_III_dom_1_sf"/>
</dbReference>
<gene>
    <name evidence="2" type="ORF">OUY24_02070</name>
</gene>
<dbReference type="PANTHER" id="PTHR48207:SF3">
    <property type="entry name" value="SUCCINATE--HYDROXYMETHYLGLUTARATE COA-TRANSFERASE"/>
    <property type="match status" value="1"/>
</dbReference>
<dbReference type="EMBL" id="JAPNUD010000003">
    <property type="protein sequence ID" value="MDA0639399.1"/>
    <property type="molecule type" value="Genomic_DNA"/>
</dbReference>
<organism evidence="2 3">
    <name type="scientific">Nonomuraea ferruginea</name>
    <dbReference type="NCBI Taxonomy" id="46174"/>
    <lineage>
        <taxon>Bacteria</taxon>
        <taxon>Bacillati</taxon>
        <taxon>Actinomycetota</taxon>
        <taxon>Actinomycetes</taxon>
        <taxon>Streptosporangiales</taxon>
        <taxon>Streptosporangiaceae</taxon>
        <taxon>Nonomuraea</taxon>
    </lineage>
</organism>
<dbReference type="Pfam" id="PF02515">
    <property type="entry name" value="CoA_transf_3"/>
    <property type="match status" value="1"/>
</dbReference>
<dbReference type="PANTHER" id="PTHR48207">
    <property type="entry name" value="SUCCINATE--HYDROXYMETHYLGLUTARATE COA-TRANSFERASE"/>
    <property type="match status" value="1"/>
</dbReference>
<dbReference type="Proteomes" id="UP001212498">
    <property type="component" value="Unassembled WGS sequence"/>
</dbReference>
<dbReference type="Gene3D" id="3.40.50.10540">
    <property type="entry name" value="Crotonobetainyl-coa:carnitine coa-transferase, domain 1"/>
    <property type="match status" value="1"/>
</dbReference>
<dbReference type="RefSeq" id="WP_148030470.1">
    <property type="nucleotide sequence ID" value="NZ_BAABFD010000001.1"/>
</dbReference>
<dbReference type="InterPro" id="IPR044855">
    <property type="entry name" value="CoA-Trfase_III_dom3_sf"/>
</dbReference>
<dbReference type="GO" id="GO:0016740">
    <property type="term" value="F:transferase activity"/>
    <property type="evidence" value="ECO:0007669"/>
    <property type="project" value="UniProtKB-KW"/>
</dbReference>
<dbReference type="SUPFAM" id="SSF89796">
    <property type="entry name" value="CoA-transferase family III (CaiB/BaiF)"/>
    <property type="match status" value="1"/>
</dbReference>
<dbReference type="InterPro" id="IPR003673">
    <property type="entry name" value="CoA-Trfase_fam_III"/>
</dbReference>
<dbReference type="InterPro" id="IPR050483">
    <property type="entry name" value="CoA-transferase_III_domain"/>
</dbReference>
<evidence type="ECO:0000313" key="2">
    <source>
        <dbReference type="EMBL" id="MDA0639399.1"/>
    </source>
</evidence>
<accession>A0ABT4SQ96</accession>
<dbReference type="Gene3D" id="3.30.1540.10">
    <property type="entry name" value="formyl-coa transferase, domain 3"/>
    <property type="match status" value="1"/>
</dbReference>
<reference evidence="2 3" key="1">
    <citation type="submission" date="2022-11" db="EMBL/GenBank/DDBJ databases">
        <title>Nonomuraea corallina sp. nov., a new species of the genus Nonomuraea isolated from sea side sediment in Thai sea.</title>
        <authorList>
            <person name="Ngamcharungchit C."/>
            <person name="Matsumoto A."/>
            <person name="Suriyachadkun C."/>
            <person name="Panbangred W."/>
            <person name="Inahashi Y."/>
            <person name="Intra B."/>
        </authorList>
    </citation>
    <scope>NUCLEOTIDE SEQUENCE [LARGE SCALE GENOMIC DNA]</scope>
    <source>
        <strain evidence="2 3">DSM 43553</strain>
    </source>
</reference>
<keyword evidence="3" id="KW-1185">Reference proteome</keyword>
<comment type="caution">
    <text evidence="2">The sequence shown here is derived from an EMBL/GenBank/DDBJ whole genome shotgun (WGS) entry which is preliminary data.</text>
</comment>
<evidence type="ECO:0000313" key="3">
    <source>
        <dbReference type="Proteomes" id="UP001212498"/>
    </source>
</evidence>
<sequence>MPGPLGDIVVLDLSRALAGPHAAQMLGDLGARVIKVEHPEGGDESRGWGPPFVGPDHEISTYFLAANRNKQSIAVDLKTPEGKDLVERLVRQCDVLVENFRTGVLDRLGFTADRLHELNPRLVILSITGFGHDGPEGGRPGYDQIAQGEAGLMSLTGPSPDEPYRVGASIADLLAGIHGAYGVVAALYERERTGEGRVVRTSLLAAVTGVHSYHGTAWTVGGKVPGANGNHHASIAPYGAFRCADGMLQIAAANDGQWRKVAELLDIDPDMAKYASNRDRFAHRDELIADMEKALGAHDRAHWLARLGEAGVPAGAIRSIDEVYAWDQTRSQGLLVEVDHPVLGRIELPGPPLRFDGLTGMRHTAPPMLGQDEEAVLNWLQERER</sequence>
<proteinExistence type="predicted"/>